<dbReference type="InterPro" id="IPR016071">
    <property type="entry name" value="Staphylococal_nuclease_OB-fold"/>
</dbReference>
<proteinExistence type="predicted"/>
<keyword evidence="3" id="KW-0378">Hydrolase</keyword>
<accession>A0A7C9IPX2</accession>
<evidence type="ECO:0000256" key="2">
    <source>
        <dbReference type="ARBA" id="ARBA00022759"/>
    </source>
</evidence>
<dbReference type="Gene3D" id="2.40.50.90">
    <property type="match status" value="1"/>
</dbReference>
<dbReference type="SUPFAM" id="SSF50199">
    <property type="entry name" value="Staphylococcal nuclease"/>
    <property type="match status" value="1"/>
</dbReference>
<protein>
    <recommendedName>
        <fullName evidence="5">TNase-like domain-containing protein</fullName>
    </recommendedName>
</protein>
<keyword evidence="7" id="KW-1185">Reference proteome</keyword>
<keyword evidence="2" id="KW-0255">Endonuclease</keyword>
<reference evidence="6 7" key="1">
    <citation type="submission" date="2019-12" db="EMBL/GenBank/DDBJ databases">
        <authorList>
            <person name="Lee S.D."/>
        </authorList>
    </citation>
    <scope>NUCLEOTIDE SEQUENCE [LARGE SCALE GENOMIC DNA]</scope>
    <source>
        <strain evidence="6 7">GH1-50</strain>
    </source>
</reference>
<evidence type="ECO:0000256" key="3">
    <source>
        <dbReference type="ARBA" id="ARBA00022801"/>
    </source>
</evidence>
<organism evidence="6 7">
    <name type="scientific">Kangsaoukella pontilimi</name>
    <dbReference type="NCBI Taxonomy" id="2691042"/>
    <lineage>
        <taxon>Bacteria</taxon>
        <taxon>Pseudomonadati</taxon>
        <taxon>Pseudomonadota</taxon>
        <taxon>Alphaproteobacteria</taxon>
        <taxon>Rhodobacterales</taxon>
        <taxon>Paracoccaceae</taxon>
        <taxon>Kangsaoukella</taxon>
    </lineage>
</organism>
<dbReference type="GO" id="GO:0004519">
    <property type="term" value="F:endonuclease activity"/>
    <property type="evidence" value="ECO:0007669"/>
    <property type="project" value="UniProtKB-KW"/>
</dbReference>
<dbReference type="PANTHER" id="PTHR12302:SF3">
    <property type="entry name" value="SERINE_THREONINE-PROTEIN KINASE 31"/>
    <property type="match status" value="1"/>
</dbReference>
<name>A0A7C9IPX2_9RHOB</name>
<feature type="region of interest" description="Disordered" evidence="4">
    <location>
        <begin position="23"/>
        <end position="80"/>
    </location>
</feature>
<dbReference type="AlphaFoldDB" id="A0A7C9IPX2"/>
<feature type="domain" description="TNase-like" evidence="5">
    <location>
        <begin position="104"/>
        <end position="183"/>
    </location>
</feature>
<comment type="caution">
    <text evidence="6">The sequence shown here is derived from an EMBL/GenBank/DDBJ whole genome shotgun (WGS) entry which is preliminary data.</text>
</comment>
<dbReference type="Proteomes" id="UP000480350">
    <property type="component" value="Unassembled WGS sequence"/>
</dbReference>
<reference evidence="6 7" key="2">
    <citation type="submission" date="2020-03" db="EMBL/GenBank/DDBJ databases">
        <title>Kangsaoukella pontilimi gen. nov., sp. nov., a new member of the family Rhodobacteraceae isolated from a tidal mudflat.</title>
        <authorList>
            <person name="Kim I.S."/>
        </authorList>
    </citation>
    <scope>NUCLEOTIDE SEQUENCE [LARGE SCALE GENOMIC DNA]</scope>
    <source>
        <strain evidence="6 7">GH1-50</strain>
    </source>
</reference>
<feature type="compositionally biased region" description="Pro residues" evidence="4">
    <location>
        <begin position="29"/>
        <end position="41"/>
    </location>
</feature>
<dbReference type="PANTHER" id="PTHR12302">
    <property type="entry name" value="EBNA2 BINDING PROTEIN P100"/>
    <property type="match status" value="1"/>
</dbReference>
<evidence type="ECO:0000256" key="1">
    <source>
        <dbReference type="ARBA" id="ARBA00022722"/>
    </source>
</evidence>
<keyword evidence="1" id="KW-0540">Nuclease</keyword>
<gene>
    <name evidence="6" type="ORF">GQ651_11900</name>
</gene>
<evidence type="ECO:0000313" key="7">
    <source>
        <dbReference type="Proteomes" id="UP000480350"/>
    </source>
</evidence>
<evidence type="ECO:0000256" key="4">
    <source>
        <dbReference type="SAM" id="MobiDB-lite"/>
    </source>
</evidence>
<dbReference type="SMART" id="SM00318">
    <property type="entry name" value="SNc"/>
    <property type="match status" value="1"/>
</dbReference>
<sequence>MELIAVSLIVVSAYLVRNYAHSTKDQTAPLPPPVAASPPQKPATDLPPTTRPKPRPIPSSTWTDRTPTPAGARPALTAKARRARQLVEDARRLDRCILTGKAWVVDGDTIVIDGVHIRIAGIDAPELNHPYGQASKWAMVRLCRGRTVTARIRPELSYDRVVAHCRLDDGTDIAEALVAQGLALDWPAFSKGHYSRFEPPGIRKKLWKTAIRQRG</sequence>
<dbReference type="PROSITE" id="PS50830">
    <property type="entry name" value="TNASE_3"/>
    <property type="match status" value="1"/>
</dbReference>
<evidence type="ECO:0000313" key="6">
    <source>
        <dbReference type="EMBL" id="MXQ08550.1"/>
    </source>
</evidence>
<dbReference type="EMBL" id="WUPT01000002">
    <property type="protein sequence ID" value="MXQ08550.1"/>
    <property type="molecule type" value="Genomic_DNA"/>
</dbReference>
<dbReference type="Pfam" id="PF00565">
    <property type="entry name" value="SNase"/>
    <property type="match status" value="1"/>
</dbReference>
<evidence type="ECO:0000259" key="5">
    <source>
        <dbReference type="PROSITE" id="PS50830"/>
    </source>
</evidence>
<dbReference type="InterPro" id="IPR035437">
    <property type="entry name" value="SNase_OB-fold_sf"/>
</dbReference>
<dbReference type="GO" id="GO:0016787">
    <property type="term" value="F:hydrolase activity"/>
    <property type="evidence" value="ECO:0007669"/>
    <property type="project" value="UniProtKB-KW"/>
</dbReference>